<name>A0ABV8Q228_9BACT</name>
<keyword evidence="6 8" id="KW-0472">Membrane</keyword>
<keyword evidence="11" id="KW-1185">Reference proteome</keyword>
<dbReference type="InterPro" id="IPR018047">
    <property type="entry name" value="Ammonium_transpt_CS"/>
</dbReference>
<dbReference type="EMBL" id="JBHSDC010000029">
    <property type="protein sequence ID" value="MFC4233438.1"/>
    <property type="molecule type" value="Genomic_DNA"/>
</dbReference>
<keyword evidence="3 8" id="KW-0813">Transport</keyword>
<keyword evidence="4 8" id="KW-0812">Transmembrane</keyword>
<evidence type="ECO:0000256" key="8">
    <source>
        <dbReference type="RuleBase" id="RU362002"/>
    </source>
</evidence>
<evidence type="ECO:0000256" key="6">
    <source>
        <dbReference type="ARBA" id="ARBA00023136"/>
    </source>
</evidence>
<feature type="domain" description="Ammonium transporter AmtB-like" evidence="9">
    <location>
        <begin position="97"/>
        <end position="540"/>
    </location>
</feature>
<organism evidence="10 11">
    <name type="scientific">Parasediminibacterium paludis</name>
    <dbReference type="NCBI Taxonomy" id="908966"/>
    <lineage>
        <taxon>Bacteria</taxon>
        <taxon>Pseudomonadati</taxon>
        <taxon>Bacteroidota</taxon>
        <taxon>Chitinophagia</taxon>
        <taxon>Chitinophagales</taxon>
        <taxon>Chitinophagaceae</taxon>
        <taxon>Parasediminibacterium</taxon>
    </lineage>
</organism>
<comment type="caution">
    <text evidence="10">The sequence shown here is derived from an EMBL/GenBank/DDBJ whole genome shotgun (WGS) entry which is preliminary data.</text>
</comment>
<dbReference type="InterPro" id="IPR029020">
    <property type="entry name" value="Ammonium/urea_transptr"/>
</dbReference>
<dbReference type="Proteomes" id="UP001595906">
    <property type="component" value="Unassembled WGS sequence"/>
</dbReference>
<feature type="transmembrane region" description="Helical" evidence="8">
    <location>
        <begin position="96"/>
        <end position="120"/>
    </location>
</feature>
<evidence type="ECO:0000259" key="9">
    <source>
        <dbReference type="Pfam" id="PF00909"/>
    </source>
</evidence>
<evidence type="ECO:0000256" key="4">
    <source>
        <dbReference type="ARBA" id="ARBA00022692"/>
    </source>
</evidence>
<comment type="similarity">
    <text evidence="2 8">Belongs to the ammonia transporter channel (TC 1.A.11.2) family.</text>
</comment>
<feature type="transmembrane region" description="Helical" evidence="8">
    <location>
        <begin position="489"/>
        <end position="510"/>
    </location>
</feature>
<protein>
    <recommendedName>
        <fullName evidence="8">Ammonium transporter</fullName>
    </recommendedName>
</protein>
<dbReference type="NCBIfam" id="TIGR00836">
    <property type="entry name" value="amt"/>
    <property type="match status" value="1"/>
</dbReference>
<feature type="transmembrane region" description="Helical" evidence="8">
    <location>
        <begin position="437"/>
        <end position="456"/>
    </location>
</feature>
<keyword evidence="5 8" id="KW-1133">Transmembrane helix</keyword>
<sequence>MFSATLTSLRGLGKRKAYAAPTLHLTKAQKIRYGLTFFAGKILGVLIILAAMKVLPGLLGTEAHAQSVDSLTTSLADTKKQLLATTTTLTNTANTIWTLVAAFLVFGMQAGFVMLEAGFARQRETVNVLMECIFDTCLCGLLFWAVGYAFMFGEGNAWIGYHGFFLQGDPNPSATASAIKAGAPLVAGTYLAYGIPVIAHWIFQYAFADTCSTIVSGAMIGRTSFRGDILYSIGITGFIYPIVGHWAWGPDGFLALMGSAGNFLPSLGQGFRDFAGSTVVHTIGGVASLAGAIVLGPRLGRVFKRDGGGPMSGHNLTLGAVGTFILWFGWYGFNPGSTLSAVDMQGIGRVATNTTLAACSGGMVAMYLALWFGESKGKFDLGFTCNGVLGGLVAITCPCYWVDPLGAVILGGVAGLVVYVGTLALEHFRIDDPIGAVPVHGLAGIWGTLSLGFFGAGKYGVTGPTGADNSAPVKGLFYGGDLSVLKAQAIGTFTIAIATFVITFLMMWVINKLPNPWKLRVEPEGETLGLDVFEHGSEAYPA</sequence>
<proteinExistence type="inferred from homology"/>
<dbReference type="RefSeq" id="WP_379015711.1">
    <property type="nucleotide sequence ID" value="NZ_JBHSDC010000029.1"/>
</dbReference>
<evidence type="ECO:0000256" key="7">
    <source>
        <dbReference type="ARBA" id="ARBA00023177"/>
    </source>
</evidence>
<gene>
    <name evidence="10" type="ORF">ACFOW1_16170</name>
</gene>
<feature type="transmembrane region" description="Helical" evidence="8">
    <location>
        <begin position="33"/>
        <end position="52"/>
    </location>
</feature>
<dbReference type="PANTHER" id="PTHR11730:SF6">
    <property type="entry name" value="AMMONIUM TRANSPORTER"/>
    <property type="match status" value="1"/>
</dbReference>
<feature type="transmembrane region" description="Helical" evidence="8">
    <location>
        <begin position="379"/>
        <end position="401"/>
    </location>
</feature>
<feature type="transmembrane region" description="Helical" evidence="8">
    <location>
        <begin position="132"/>
        <end position="151"/>
    </location>
</feature>
<evidence type="ECO:0000256" key="3">
    <source>
        <dbReference type="ARBA" id="ARBA00022448"/>
    </source>
</evidence>
<evidence type="ECO:0000256" key="1">
    <source>
        <dbReference type="ARBA" id="ARBA00004141"/>
    </source>
</evidence>
<reference evidence="11" key="1">
    <citation type="journal article" date="2019" name="Int. J. Syst. Evol. Microbiol.">
        <title>The Global Catalogue of Microorganisms (GCM) 10K type strain sequencing project: providing services to taxonomists for standard genome sequencing and annotation.</title>
        <authorList>
            <consortium name="The Broad Institute Genomics Platform"/>
            <consortium name="The Broad Institute Genome Sequencing Center for Infectious Disease"/>
            <person name="Wu L."/>
            <person name="Ma J."/>
        </authorList>
    </citation>
    <scope>NUCLEOTIDE SEQUENCE [LARGE SCALE GENOMIC DNA]</scope>
    <source>
        <strain evidence="11">CECT 8010</strain>
    </source>
</reference>
<dbReference type="Pfam" id="PF00909">
    <property type="entry name" value="Ammonium_transp"/>
    <property type="match status" value="1"/>
</dbReference>
<dbReference type="PANTHER" id="PTHR11730">
    <property type="entry name" value="AMMONIUM TRANSPORTER"/>
    <property type="match status" value="1"/>
</dbReference>
<evidence type="ECO:0000256" key="5">
    <source>
        <dbReference type="ARBA" id="ARBA00022989"/>
    </source>
</evidence>
<comment type="subcellular location">
    <subcellularLocation>
        <location evidence="8">Cell membrane</location>
        <topology evidence="8">Multi-pass membrane protein</topology>
    </subcellularLocation>
    <subcellularLocation>
        <location evidence="1">Membrane</location>
        <topology evidence="1">Multi-pass membrane protein</topology>
    </subcellularLocation>
</comment>
<dbReference type="InterPro" id="IPR024041">
    <property type="entry name" value="NH4_transpt_AmtB-like_dom"/>
</dbReference>
<evidence type="ECO:0000256" key="2">
    <source>
        <dbReference type="ARBA" id="ARBA00005887"/>
    </source>
</evidence>
<accession>A0ABV8Q228</accession>
<keyword evidence="7 8" id="KW-0924">Ammonia transport</keyword>
<dbReference type="PROSITE" id="PS01219">
    <property type="entry name" value="AMMONIUM_TRANSP"/>
    <property type="match status" value="1"/>
</dbReference>
<evidence type="ECO:0000313" key="11">
    <source>
        <dbReference type="Proteomes" id="UP001595906"/>
    </source>
</evidence>
<feature type="transmembrane region" description="Helical" evidence="8">
    <location>
        <begin position="274"/>
        <end position="295"/>
    </location>
</feature>
<feature type="transmembrane region" description="Helical" evidence="8">
    <location>
        <begin position="353"/>
        <end position="372"/>
    </location>
</feature>
<feature type="transmembrane region" description="Helical" evidence="8">
    <location>
        <begin position="316"/>
        <end position="333"/>
    </location>
</feature>
<feature type="transmembrane region" description="Helical" evidence="8">
    <location>
        <begin position="407"/>
        <end position="425"/>
    </location>
</feature>
<dbReference type="SUPFAM" id="SSF111352">
    <property type="entry name" value="Ammonium transporter"/>
    <property type="match status" value="1"/>
</dbReference>
<feature type="transmembrane region" description="Helical" evidence="8">
    <location>
        <begin position="229"/>
        <end position="248"/>
    </location>
</feature>
<dbReference type="Gene3D" id="1.10.3430.10">
    <property type="entry name" value="Ammonium transporter AmtB like domains"/>
    <property type="match status" value="1"/>
</dbReference>
<dbReference type="InterPro" id="IPR001905">
    <property type="entry name" value="Ammonium_transpt"/>
</dbReference>
<evidence type="ECO:0000313" key="10">
    <source>
        <dbReference type="EMBL" id="MFC4233438.1"/>
    </source>
</evidence>
<feature type="transmembrane region" description="Helical" evidence="8">
    <location>
        <begin position="190"/>
        <end position="208"/>
    </location>
</feature>